<evidence type="ECO:0000313" key="3">
    <source>
        <dbReference type="Proteomes" id="UP001359485"/>
    </source>
</evidence>
<proteinExistence type="predicted"/>
<feature type="compositionally biased region" description="Polar residues" evidence="1">
    <location>
        <begin position="37"/>
        <end position="52"/>
    </location>
</feature>
<dbReference type="EMBL" id="JAWJWF010000006">
    <property type="protein sequence ID" value="KAK6631362.1"/>
    <property type="molecule type" value="Genomic_DNA"/>
</dbReference>
<dbReference type="Proteomes" id="UP001359485">
    <property type="component" value="Unassembled WGS sequence"/>
</dbReference>
<sequence>MIEAKENRRANLGLYNFGEGHIQTRRELDEESKKPRGQTSNSPEALGSTPVT</sequence>
<evidence type="ECO:0000313" key="2">
    <source>
        <dbReference type="EMBL" id="KAK6631362.1"/>
    </source>
</evidence>
<gene>
    <name evidence="2" type="ORF">RUM44_005888</name>
</gene>
<evidence type="ECO:0000256" key="1">
    <source>
        <dbReference type="SAM" id="MobiDB-lite"/>
    </source>
</evidence>
<protein>
    <submittedName>
        <fullName evidence="2">Uncharacterized protein</fullName>
    </submittedName>
</protein>
<feature type="region of interest" description="Disordered" evidence="1">
    <location>
        <begin position="1"/>
        <end position="52"/>
    </location>
</feature>
<keyword evidence="3" id="KW-1185">Reference proteome</keyword>
<accession>A0ABR1AYS5</accession>
<organism evidence="2 3">
    <name type="scientific">Polyplax serrata</name>
    <name type="common">Common mouse louse</name>
    <dbReference type="NCBI Taxonomy" id="468196"/>
    <lineage>
        <taxon>Eukaryota</taxon>
        <taxon>Metazoa</taxon>
        <taxon>Ecdysozoa</taxon>
        <taxon>Arthropoda</taxon>
        <taxon>Hexapoda</taxon>
        <taxon>Insecta</taxon>
        <taxon>Pterygota</taxon>
        <taxon>Neoptera</taxon>
        <taxon>Paraneoptera</taxon>
        <taxon>Psocodea</taxon>
        <taxon>Troctomorpha</taxon>
        <taxon>Phthiraptera</taxon>
        <taxon>Anoplura</taxon>
        <taxon>Polyplacidae</taxon>
        <taxon>Polyplax</taxon>
    </lineage>
</organism>
<comment type="caution">
    <text evidence="2">The sequence shown here is derived from an EMBL/GenBank/DDBJ whole genome shotgun (WGS) entry which is preliminary data.</text>
</comment>
<reference evidence="2 3" key="1">
    <citation type="submission" date="2023-09" db="EMBL/GenBank/DDBJ databases">
        <title>Genomes of two closely related lineages of the louse Polyplax serrata with different host specificities.</title>
        <authorList>
            <person name="Martinu J."/>
            <person name="Tarabai H."/>
            <person name="Stefka J."/>
            <person name="Hypsa V."/>
        </authorList>
    </citation>
    <scope>NUCLEOTIDE SEQUENCE [LARGE SCALE GENOMIC DNA]</scope>
    <source>
        <strain evidence="2">98ZLc_SE</strain>
    </source>
</reference>
<name>A0ABR1AYS5_POLSC</name>
<feature type="compositionally biased region" description="Basic and acidic residues" evidence="1">
    <location>
        <begin position="22"/>
        <end position="34"/>
    </location>
</feature>